<dbReference type="EMBL" id="CP046051">
    <property type="protein sequence ID" value="QKN23434.1"/>
    <property type="molecule type" value="Genomic_DNA"/>
</dbReference>
<reference evidence="4 5" key="1">
    <citation type="submission" date="2019-11" db="EMBL/GenBank/DDBJ databases">
        <authorList>
            <person name="Ren C."/>
            <person name="Wang H."/>
            <person name="Xu Y."/>
        </authorList>
    </citation>
    <scope>NUCLEOTIDE SEQUENCE [LARGE SCALE GENOMIC DNA]</scope>
    <source>
        <strain evidence="5">JNU-WLY1368</strain>
        <strain evidence="2 4">LBM 19010</strain>
    </source>
</reference>
<organism evidence="2 4">
    <name type="scientific">Caproicibacterium lactatifermentans</name>
    <dbReference type="NCBI Taxonomy" id="2666138"/>
    <lineage>
        <taxon>Bacteria</taxon>
        <taxon>Bacillati</taxon>
        <taxon>Bacillota</taxon>
        <taxon>Clostridia</taxon>
        <taxon>Eubacteriales</taxon>
        <taxon>Oscillospiraceae</taxon>
        <taxon>Caproicibacterium</taxon>
    </lineage>
</organism>
<evidence type="ECO:0000313" key="3">
    <source>
        <dbReference type="EMBL" id="QKO29888.1"/>
    </source>
</evidence>
<dbReference type="KEGG" id="clf:GJQ69_02350"/>
<reference evidence="3" key="3">
    <citation type="journal article" date="2022" name="Int. J. Syst. Evol. Microbiol.">
        <title>Caproicibacterium lactatifermentans sp. nov., isolated from pit clay used for the production of Chinese strong aroma-type liquor.</title>
        <authorList>
            <person name="Wang H."/>
            <person name="Gu Y."/>
            <person name="Zhao D."/>
            <person name="Qiao Z."/>
            <person name="Zheng J."/>
            <person name="Gao J."/>
            <person name="Ren C."/>
            <person name="Xu Y."/>
        </authorList>
    </citation>
    <scope>NUCLEOTIDE SEQUENCE</scope>
    <source>
        <strain evidence="3">JNU-WLY1368</strain>
    </source>
</reference>
<dbReference type="Proteomes" id="UP000501316">
    <property type="component" value="Chromosome"/>
</dbReference>
<protein>
    <submittedName>
        <fullName evidence="2">Uncharacterized protein</fullName>
    </submittedName>
</protein>
<accession>A0A859DPG5</accession>
<evidence type="ECO:0000313" key="4">
    <source>
        <dbReference type="Proteomes" id="UP000501316"/>
    </source>
</evidence>
<dbReference type="RefSeq" id="WP_086036407.1">
    <property type="nucleotide sequence ID" value="NZ_CP046051.1"/>
</dbReference>
<proteinExistence type="predicted"/>
<reference evidence="3" key="2">
    <citation type="journal article" date="2021" name="Appl. Environ. Microbiol.">
        <title>Adaptability of a Caproate-Producing Bacterium Contributes to Its Dominance in an Anaerobic Fermentation System.</title>
        <authorList>
            <person name="Wang H."/>
            <person name="Gu Y."/>
            <person name="Zhou W."/>
            <person name="Zhao D."/>
            <person name="Qiao Z."/>
            <person name="Zheng J."/>
            <person name="Gao J."/>
            <person name="Chen X."/>
            <person name="Ren C."/>
            <person name="Xu Y."/>
        </authorList>
    </citation>
    <scope>NUCLEOTIDE SEQUENCE</scope>
    <source>
        <strain evidence="3">JNU-WLY1368</strain>
    </source>
</reference>
<dbReference type="EMBL" id="CP046161">
    <property type="protein sequence ID" value="QKO29888.1"/>
    <property type="molecule type" value="Genomic_DNA"/>
</dbReference>
<dbReference type="Proteomes" id="UP000509623">
    <property type="component" value="Chromosome"/>
</dbReference>
<dbReference type="AlphaFoldDB" id="A0A859DPG5"/>
<keyword evidence="5" id="KW-1185">Reference proteome</keyword>
<evidence type="ECO:0000256" key="1">
    <source>
        <dbReference type="SAM" id="MobiDB-lite"/>
    </source>
</evidence>
<sequence>MKTTYESGDTWSSQTHDPPLPPVIRPSGSCQTVGRHTVEVSLPVALKPHTQIGRVETECCGDPTVLCHENRCTHLCEFLICQKICVKIPVTYSTRACAGDPSIFCHHCCRPEECHCCCEEE</sequence>
<gene>
    <name evidence="2" type="ORF">GJQ69_02350</name>
    <name evidence="3" type="ORF">GKP14_02005</name>
</gene>
<evidence type="ECO:0000313" key="2">
    <source>
        <dbReference type="EMBL" id="QKN23434.1"/>
    </source>
</evidence>
<feature type="region of interest" description="Disordered" evidence="1">
    <location>
        <begin position="1"/>
        <end position="23"/>
    </location>
</feature>
<name>A0A859DPG5_9FIRM</name>
<evidence type="ECO:0000313" key="5">
    <source>
        <dbReference type="Proteomes" id="UP000509623"/>
    </source>
</evidence>
<feature type="compositionally biased region" description="Polar residues" evidence="1">
    <location>
        <begin position="1"/>
        <end position="16"/>
    </location>
</feature>